<accession>A0A7Y6NJJ2</accession>
<dbReference type="AlphaFoldDB" id="A0A7Y6NJJ2"/>
<evidence type="ECO:0000256" key="1">
    <source>
        <dbReference type="SAM" id="Phobius"/>
    </source>
</evidence>
<dbReference type="GO" id="GO:0140359">
    <property type="term" value="F:ABC-type transporter activity"/>
    <property type="evidence" value="ECO:0007669"/>
    <property type="project" value="InterPro"/>
</dbReference>
<dbReference type="Proteomes" id="UP000529637">
    <property type="component" value="Unassembled WGS sequence"/>
</dbReference>
<feature type="transmembrane region" description="Helical" evidence="1">
    <location>
        <begin position="325"/>
        <end position="343"/>
    </location>
</feature>
<dbReference type="PANTHER" id="PTHR43471:SF3">
    <property type="entry name" value="ABC TRANSPORTER PERMEASE PROTEIN NATB"/>
    <property type="match status" value="1"/>
</dbReference>
<name>A0A7Y6NJJ2_9BURK</name>
<evidence type="ECO:0000313" key="3">
    <source>
        <dbReference type="Proteomes" id="UP000529637"/>
    </source>
</evidence>
<organism evidence="2 3">
    <name type="scientific">Piscinibacter koreensis</name>
    <dbReference type="NCBI Taxonomy" id="2742824"/>
    <lineage>
        <taxon>Bacteria</taxon>
        <taxon>Pseudomonadati</taxon>
        <taxon>Pseudomonadota</taxon>
        <taxon>Betaproteobacteria</taxon>
        <taxon>Burkholderiales</taxon>
        <taxon>Sphaerotilaceae</taxon>
        <taxon>Piscinibacter</taxon>
    </lineage>
</organism>
<keyword evidence="1" id="KW-1133">Transmembrane helix</keyword>
<dbReference type="GO" id="GO:0005886">
    <property type="term" value="C:plasma membrane"/>
    <property type="evidence" value="ECO:0007669"/>
    <property type="project" value="UniProtKB-SubCell"/>
</dbReference>
<keyword evidence="1" id="KW-0812">Transmembrane</keyword>
<feature type="transmembrane region" description="Helical" evidence="1">
    <location>
        <begin position="378"/>
        <end position="397"/>
    </location>
</feature>
<dbReference type="Pfam" id="PF12679">
    <property type="entry name" value="ABC2_membrane_2"/>
    <property type="match status" value="1"/>
</dbReference>
<evidence type="ECO:0000313" key="2">
    <source>
        <dbReference type="EMBL" id="NUZ04351.1"/>
    </source>
</evidence>
<feature type="transmembrane region" description="Helical" evidence="1">
    <location>
        <begin position="41"/>
        <end position="63"/>
    </location>
</feature>
<feature type="transmembrane region" description="Helical" evidence="1">
    <location>
        <begin position="292"/>
        <end position="313"/>
    </location>
</feature>
<comment type="caution">
    <text evidence="2">The sequence shown here is derived from an EMBL/GenBank/DDBJ whole genome shotgun (WGS) entry which is preliminary data.</text>
</comment>
<proteinExistence type="predicted"/>
<dbReference type="RefSeq" id="WP_176065246.1">
    <property type="nucleotide sequence ID" value="NZ_JABWMJ010000001.1"/>
</dbReference>
<dbReference type="PANTHER" id="PTHR43471">
    <property type="entry name" value="ABC TRANSPORTER PERMEASE"/>
    <property type="match status" value="1"/>
</dbReference>
<protein>
    <submittedName>
        <fullName evidence="2">ABC transporter permease</fullName>
    </submittedName>
</protein>
<keyword evidence="1" id="KW-0472">Membrane</keyword>
<reference evidence="2 3" key="1">
    <citation type="submission" date="2020-06" db="EMBL/GenBank/DDBJ databases">
        <title>Schlegella sp. ID0723 isolated from air conditioner.</title>
        <authorList>
            <person name="Kim D.Y."/>
            <person name="Kim D.-U."/>
        </authorList>
    </citation>
    <scope>NUCLEOTIDE SEQUENCE [LARGE SCALE GENOMIC DNA]</scope>
    <source>
        <strain evidence="2 3">ID0723</strain>
    </source>
</reference>
<feature type="transmembrane region" description="Helical" evidence="1">
    <location>
        <begin position="202"/>
        <end position="221"/>
    </location>
</feature>
<keyword evidence="3" id="KW-1185">Reference proteome</keyword>
<feature type="transmembrane region" description="Helical" evidence="1">
    <location>
        <begin position="251"/>
        <end position="272"/>
    </location>
</feature>
<sequence length="406" mass="43009">MPAADPASNSIEAVPRVGRWRTAWVVFAKEIVDALRDRRTLLTVLLSTVLMGPLVLLATSALVSSLEGAAERREVFVAGIEHAPTLRNYLERQTYAVKPPPADYERQLRDASFGAPVVVVPEGFEAALARGEAPVVEVVSDSSNRRSSAASGRVEALLAGFARERASIAVALRGVALQLLEPVRVEPHDLASASSRGAQFTMLLPFFVIVAVLYGAMTAAIDTTAGERERGSLEPLLTNPGARGALVVGKWAAVATVSLLIAVLSCLSFVPGQALLRSETLAALFRYDWREALAFVGILLPLIGALSALLMAVAIRCRTVKEAQASATVVLLVVQLLPLVSVFELGADEPWHLAVPALAQSVLMNRVLRGEAIDPMQLALPVGVAVVVGAASIAYVARALRRAALD</sequence>
<gene>
    <name evidence="2" type="ORF">HQN59_01115</name>
</gene>
<dbReference type="EMBL" id="JABWMJ010000001">
    <property type="protein sequence ID" value="NUZ04351.1"/>
    <property type="molecule type" value="Genomic_DNA"/>
</dbReference>